<evidence type="ECO:0000256" key="1">
    <source>
        <dbReference type="ARBA" id="ARBA00008007"/>
    </source>
</evidence>
<dbReference type="Gene3D" id="3.40.50.2020">
    <property type="match status" value="1"/>
</dbReference>
<sequence>MGQLKPRRCGHCLAQVPGFSLAHVPLRYEDEVAALVQRFKFHASPRAGAVLVELLAAGLSRPAQGWPDVLVPVPLHPRRARERGFDQASWLARRLATRLGCAWVTAKRERDTRSQRGLTRRERQANLRHAFRVETLLPPRVALVDDVMTTGSTLDALAVACRRAGAETVEAWAVARTPQGKHW</sequence>
<dbReference type="Proteomes" id="UP000198693">
    <property type="component" value="Unassembled WGS sequence"/>
</dbReference>
<evidence type="ECO:0000313" key="3">
    <source>
        <dbReference type="Proteomes" id="UP000198693"/>
    </source>
</evidence>
<dbReference type="SUPFAM" id="SSF53271">
    <property type="entry name" value="PRTase-like"/>
    <property type="match status" value="1"/>
</dbReference>
<name>A0A1I7FFJ6_9GAMM</name>
<organism evidence="2 3">
    <name type="scientific">Halomonas korlensis</name>
    <dbReference type="NCBI Taxonomy" id="463301"/>
    <lineage>
        <taxon>Bacteria</taxon>
        <taxon>Pseudomonadati</taxon>
        <taxon>Pseudomonadota</taxon>
        <taxon>Gammaproteobacteria</taxon>
        <taxon>Oceanospirillales</taxon>
        <taxon>Halomonadaceae</taxon>
        <taxon>Halomonas</taxon>
    </lineage>
</organism>
<dbReference type="STRING" id="463301.SAMN04487955_101446"/>
<accession>A0A1I7FFJ6</accession>
<dbReference type="InterPro" id="IPR051910">
    <property type="entry name" value="ComF/GntX_DNA_util-trans"/>
</dbReference>
<protein>
    <submittedName>
        <fullName evidence="2">ComF family protein</fullName>
    </submittedName>
</protein>
<evidence type="ECO:0000313" key="2">
    <source>
        <dbReference type="EMBL" id="SFU34885.1"/>
    </source>
</evidence>
<comment type="similarity">
    <text evidence="1">Belongs to the ComF/GntX family.</text>
</comment>
<proteinExistence type="inferred from homology"/>
<dbReference type="PANTHER" id="PTHR47505:SF1">
    <property type="entry name" value="DNA UTILIZATION PROTEIN YHGH"/>
    <property type="match status" value="1"/>
</dbReference>
<dbReference type="InterPro" id="IPR000836">
    <property type="entry name" value="PRTase_dom"/>
</dbReference>
<dbReference type="EMBL" id="FPBP01000001">
    <property type="protein sequence ID" value="SFU34885.1"/>
    <property type="molecule type" value="Genomic_DNA"/>
</dbReference>
<dbReference type="PANTHER" id="PTHR47505">
    <property type="entry name" value="DNA UTILIZATION PROTEIN YHGH"/>
    <property type="match status" value="1"/>
</dbReference>
<keyword evidence="3" id="KW-1185">Reference proteome</keyword>
<dbReference type="InterPro" id="IPR029057">
    <property type="entry name" value="PRTase-like"/>
</dbReference>
<dbReference type="CDD" id="cd06223">
    <property type="entry name" value="PRTases_typeI"/>
    <property type="match status" value="1"/>
</dbReference>
<gene>
    <name evidence="2" type="ORF">SAMN04487955_101446</name>
</gene>
<reference evidence="3" key="1">
    <citation type="submission" date="2016-10" db="EMBL/GenBank/DDBJ databases">
        <authorList>
            <person name="Varghese N."/>
            <person name="Submissions S."/>
        </authorList>
    </citation>
    <scope>NUCLEOTIDE SEQUENCE [LARGE SCALE GENOMIC DNA]</scope>
    <source>
        <strain evidence="3">CGMCC 1.6981</strain>
    </source>
</reference>
<dbReference type="AlphaFoldDB" id="A0A1I7FFJ6"/>